<sequence>MSHMVQVKCFQPKQNIKHDLMIDMYIEQEDNTQHHTNVGILFHFFFDKFQTNVKQRFDLNTTLMMMNNNNDFDKSLNKKVDFIDIQN</sequence>
<evidence type="ECO:0000313" key="1">
    <source>
        <dbReference type="EMBL" id="KAH9528969.1"/>
    </source>
</evidence>
<proteinExistence type="predicted"/>
<evidence type="ECO:0000313" key="2">
    <source>
        <dbReference type="Proteomes" id="UP000790347"/>
    </source>
</evidence>
<comment type="caution">
    <text evidence="1">The sequence shown here is derived from an EMBL/GenBank/DDBJ whole genome shotgun (WGS) entry which is preliminary data.</text>
</comment>
<reference evidence="1" key="1">
    <citation type="submission" date="2013-05" db="EMBL/GenBank/DDBJ databases">
        <authorList>
            <person name="Yim A.K.Y."/>
            <person name="Chan T.F."/>
            <person name="Ji K.M."/>
            <person name="Liu X.Y."/>
            <person name="Zhou J.W."/>
            <person name="Li R.Q."/>
            <person name="Yang K.Y."/>
            <person name="Li J."/>
            <person name="Li M."/>
            <person name="Law P.T.W."/>
            <person name="Wu Y.L."/>
            <person name="Cai Z.L."/>
            <person name="Qin H."/>
            <person name="Bao Y."/>
            <person name="Leung R.K.K."/>
            <person name="Ng P.K.S."/>
            <person name="Zou J."/>
            <person name="Zhong X.J."/>
            <person name="Ran P.X."/>
            <person name="Zhong N.S."/>
            <person name="Liu Z.G."/>
            <person name="Tsui S.K.W."/>
        </authorList>
    </citation>
    <scope>NUCLEOTIDE SEQUENCE</scope>
    <source>
        <strain evidence="1">Derf</strain>
        <tissue evidence="1">Whole organism</tissue>
    </source>
</reference>
<protein>
    <submittedName>
        <fullName evidence="1">Uncharacterized protein</fullName>
    </submittedName>
</protein>
<keyword evidence="2" id="KW-1185">Reference proteome</keyword>
<dbReference type="EMBL" id="ASGP02000001">
    <property type="protein sequence ID" value="KAH9528969.1"/>
    <property type="molecule type" value="Genomic_DNA"/>
</dbReference>
<accession>A0A922LAY0</accession>
<reference evidence="1" key="2">
    <citation type="journal article" date="2022" name="Res Sq">
        <title>Comparative Genomics Reveals Insights into the Divergent Evolution of Astigmatic Mites and Household Pest Adaptations.</title>
        <authorList>
            <person name="Xiong Q."/>
            <person name="Wan A.T.-Y."/>
            <person name="Liu X.-Y."/>
            <person name="Fung C.S.-H."/>
            <person name="Xiao X."/>
            <person name="Malainual N."/>
            <person name="Hou J."/>
            <person name="Wang L."/>
            <person name="Wang M."/>
            <person name="Yang K."/>
            <person name="Cui Y."/>
            <person name="Leung E."/>
            <person name="Nong W."/>
            <person name="Shin S.-K."/>
            <person name="Au S."/>
            <person name="Jeong K.Y."/>
            <person name="Chew F.T."/>
            <person name="Hui J."/>
            <person name="Leung T.F."/>
            <person name="Tungtrongchitr A."/>
            <person name="Zhong N."/>
            <person name="Liu Z."/>
            <person name="Tsui S."/>
        </authorList>
    </citation>
    <scope>NUCLEOTIDE SEQUENCE</scope>
    <source>
        <strain evidence="1">Derf</strain>
        <tissue evidence="1">Whole organism</tissue>
    </source>
</reference>
<organism evidence="1 2">
    <name type="scientific">Dermatophagoides farinae</name>
    <name type="common">American house dust mite</name>
    <dbReference type="NCBI Taxonomy" id="6954"/>
    <lineage>
        <taxon>Eukaryota</taxon>
        <taxon>Metazoa</taxon>
        <taxon>Ecdysozoa</taxon>
        <taxon>Arthropoda</taxon>
        <taxon>Chelicerata</taxon>
        <taxon>Arachnida</taxon>
        <taxon>Acari</taxon>
        <taxon>Acariformes</taxon>
        <taxon>Sarcoptiformes</taxon>
        <taxon>Astigmata</taxon>
        <taxon>Psoroptidia</taxon>
        <taxon>Analgoidea</taxon>
        <taxon>Pyroglyphidae</taxon>
        <taxon>Dermatophagoidinae</taxon>
        <taxon>Dermatophagoides</taxon>
    </lineage>
</organism>
<dbReference type="Proteomes" id="UP000790347">
    <property type="component" value="Unassembled WGS sequence"/>
</dbReference>
<gene>
    <name evidence="1" type="ORF">DERF_002879</name>
</gene>
<dbReference type="AlphaFoldDB" id="A0A922LAY0"/>
<name>A0A922LAY0_DERFA</name>